<dbReference type="AlphaFoldDB" id="A0A9W6CAS7"/>
<dbReference type="EMBL" id="BSCH01000012">
    <property type="protein sequence ID" value="GLG90618.1"/>
    <property type="molecule type" value="Genomic_DNA"/>
</dbReference>
<reference evidence="1" key="2">
    <citation type="submission" date="2022-11" db="EMBL/GenBank/DDBJ databases">
        <title>Draft genome sequence of Sellimonas catena strain 18CBH55.</title>
        <authorList>
            <person name="Atsushi H."/>
            <person name="Moriya O."/>
            <person name="Mitsuo S."/>
        </authorList>
    </citation>
    <scope>NUCLEOTIDE SEQUENCE</scope>
    <source>
        <strain evidence="1">18CBH55</strain>
    </source>
</reference>
<dbReference type="InterPro" id="IPR027839">
    <property type="entry name" value="DUF4432"/>
</dbReference>
<gene>
    <name evidence="1" type="ORF">Selli2_20450</name>
</gene>
<reference evidence="1" key="1">
    <citation type="submission" date="2022-11" db="EMBL/GenBank/DDBJ databases">
        <title>Draft genome sequence of Sellimonas catena strain 18CBH55.</title>
        <authorList>
            <person name="Hisatomi A."/>
            <person name="Ohkuma M."/>
            <person name="Sakamoto M."/>
        </authorList>
    </citation>
    <scope>NUCLEOTIDE SEQUENCE</scope>
    <source>
        <strain evidence="1">18CBH55</strain>
    </source>
</reference>
<dbReference type="GO" id="GO:0005975">
    <property type="term" value="P:carbohydrate metabolic process"/>
    <property type="evidence" value="ECO:0007669"/>
    <property type="project" value="InterPro"/>
</dbReference>
<evidence type="ECO:0000313" key="1">
    <source>
        <dbReference type="EMBL" id="GLG90618.1"/>
    </source>
</evidence>
<dbReference type="Pfam" id="PF14486">
    <property type="entry name" value="DUF4432"/>
    <property type="match status" value="1"/>
</dbReference>
<reference evidence="1" key="3">
    <citation type="journal article" date="2023" name="Int. J. Syst. Evol. Microbiol.">
        <title>Sellimonas catena sp. nov., isolated from human faeces.</title>
        <authorList>
            <person name="Hisatomi A."/>
            <person name="Ohkuma M."/>
            <person name="Sakamoto M."/>
        </authorList>
    </citation>
    <scope>NUCLEOTIDE SEQUENCE</scope>
    <source>
        <strain evidence="1">18CBH55</strain>
    </source>
</reference>
<sequence length="321" mass="36700">MNPYIGHDSQIWSVEEHRLVGGKGDGMRLLEISSGTGVHLTVSLDRAADISRLRFRGINMGYFSPCGYVGPAYYDRREDHFLKSFTAGFLTTCGLESAGVPCEDGGEQVPMHGSIANVPAEYYRWEEEDGEIVVHAQMRDEVIFGRKLKLIREIRVSLTEASFTICDRIVNEGDRTEPIELLYHMNMGYPLLDEDSIVEVSSEQVRPRNAHAAEDLENWMHMEKPQAGYEERCYYHECKKEGRASICQPKLGIGLEIRFDPKKLDCFTEWKMMGVRDYVLGLECGNCYPDGRDVMRRDGRLKFVEPGKTLTYHVKVRLLEK</sequence>
<dbReference type="GO" id="GO:0003824">
    <property type="term" value="F:catalytic activity"/>
    <property type="evidence" value="ECO:0007669"/>
    <property type="project" value="InterPro"/>
</dbReference>
<dbReference type="SUPFAM" id="SSF74650">
    <property type="entry name" value="Galactose mutarotase-like"/>
    <property type="match status" value="1"/>
</dbReference>
<dbReference type="InterPro" id="IPR014718">
    <property type="entry name" value="GH-type_carb-bd"/>
</dbReference>
<dbReference type="GO" id="GO:0030246">
    <property type="term" value="F:carbohydrate binding"/>
    <property type="evidence" value="ECO:0007669"/>
    <property type="project" value="InterPro"/>
</dbReference>
<comment type="caution">
    <text evidence="1">The sequence shown here is derived from an EMBL/GenBank/DDBJ whole genome shotgun (WGS) entry which is preliminary data.</text>
</comment>
<accession>A0A9W6CAS7</accession>
<dbReference type="RefSeq" id="WP_281845406.1">
    <property type="nucleotide sequence ID" value="NZ_BSCH01000012.1"/>
</dbReference>
<organism evidence="1 2">
    <name type="scientific">Sellimonas catena</name>
    <dbReference type="NCBI Taxonomy" id="2994035"/>
    <lineage>
        <taxon>Bacteria</taxon>
        <taxon>Bacillati</taxon>
        <taxon>Bacillota</taxon>
        <taxon>Clostridia</taxon>
        <taxon>Lachnospirales</taxon>
        <taxon>Lachnospiraceae</taxon>
        <taxon>Sellimonas</taxon>
    </lineage>
</organism>
<dbReference type="InterPro" id="IPR011013">
    <property type="entry name" value="Gal_mutarotase_sf_dom"/>
</dbReference>
<dbReference type="Proteomes" id="UP001145094">
    <property type="component" value="Unassembled WGS sequence"/>
</dbReference>
<name>A0A9W6CAS7_9FIRM</name>
<protein>
    <submittedName>
        <fullName evidence="1">DUF4432 domain-containing protein</fullName>
    </submittedName>
</protein>
<proteinExistence type="predicted"/>
<dbReference type="Gene3D" id="2.70.98.10">
    <property type="match status" value="1"/>
</dbReference>
<evidence type="ECO:0000313" key="2">
    <source>
        <dbReference type="Proteomes" id="UP001145094"/>
    </source>
</evidence>
<dbReference type="CDD" id="cd09023">
    <property type="entry name" value="Aldose_epim_Ec_c4013"/>
    <property type="match status" value="1"/>
</dbReference>